<dbReference type="EMBL" id="JBHSDL010000014">
    <property type="protein sequence ID" value="MFC4374946.1"/>
    <property type="molecule type" value="Genomic_DNA"/>
</dbReference>
<sequence length="213" mass="22422">MVLAALVVALSVILVALVVVVLPDDDADEAAGSVTTSSNVVTTAGNSFTKSRRVFPTLVPQGVAAEGTGYGGAECVAVRMTSDLAWKEPALQWNPITAGWQCAEGANSSAPVTYLVLEYANAAQVRSVVEAMPAAVRYDSDKDDVPVTVRRWVVPDPASSRVHTAHQVLTFPGNSDRADYLVAVSRRGSSGTGGAPRPSAQDQVVAWWEEVEL</sequence>
<proteinExistence type="predicted"/>
<name>A0ABV8VFX4_9NOCA</name>
<dbReference type="RefSeq" id="WP_378563949.1">
    <property type="nucleotide sequence ID" value="NZ_JBHSDL010000014.1"/>
</dbReference>
<keyword evidence="2" id="KW-1185">Reference proteome</keyword>
<evidence type="ECO:0000313" key="1">
    <source>
        <dbReference type="EMBL" id="MFC4374946.1"/>
    </source>
</evidence>
<accession>A0ABV8VFX4</accession>
<organism evidence="1 2">
    <name type="scientific">Nocardia halotolerans</name>
    <dbReference type="NCBI Taxonomy" id="1755878"/>
    <lineage>
        <taxon>Bacteria</taxon>
        <taxon>Bacillati</taxon>
        <taxon>Actinomycetota</taxon>
        <taxon>Actinomycetes</taxon>
        <taxon>Mycobacteriales</taxon>
        <taxon>Nocardiaceae</taxon>
        <taxon>Nocardia</taxon>
    </lineage>
</organism>
<dbReference type="Proteomes" id="UP001595844">
    <property type="component" value="Unassembled WGS sequence"/>
</dbReference>
<reference evidence="2" key="1">
    <citation type="journal article" date="2019" name="Int. J. Syst. Evol. Microbiol.">
        <title>The Global Catalogue of Microorganisms (GCM) 10K type strain sequencing project: providing services to taxonomists for standard genome sequencing and annotation.</title>
        <authorList>
            <consortium name="The Broad Institute Genomics Platform"/>
            <consortium name="The Broad Institute Genome Sequencing Center for Infectious Disease"/>
            <person name="Wu L."/>
            <person name="Ma J."/>
        </authorList>
    </citation>
    <scope>NUCLEOTIDE SEQUENCE [LARGE SCALE GENOMIC DNA]</scope>
    <source>
        <strain evidence="2">IBRC-M 10490</strain>
    </source>
</reference>
<comment type="caution">
    <text evidence="1">The sequence shown here is derived from an EMBL/GenBank/DDBJ whole genome shotgun (WGS) entry which is preliminary data.</text>
</comment>
<gene>
    <name evidence="1" type="ORF">ACFO5K_12625</name>
</gene>
<protein>
    <submittedName>
        <fullName evidence="1">Uncharacterized protein</fullName>
    </submittedName>
</protein>
<evidence type="ECO:0000313" key="2">
    <source>
        <dbReference type="Proteomes" id="UP001595844"/>
    </source>
</evidence>